<dbReference type="AlphaFoldDB" id="A0A286RFU1"/>
<proteinExistence type="predicted"/>
<evidence type="ECO:0000313" key="1">
    <source>
        <dbReference type="EMBL" id="ASV74823.1"/>
    </source>
</evidence>
<dbReference type="EMBL" id="CP018477">
    <property type="protein sequence ID" value="ASV74823.1"/>
    <property type="molecule type" value="Genomic_DNA"/>
</dbReference>
<accession>A0A286RFU1</accession>
<evidence type="ECO:0000313" key="2">
    <source>
        <dbReference type="Proteomes" id="UP000215086"/>
    </source>
</evidence>
<keyword evidence="2" id="KW-1185">Reference proteome</keyword>
<sequence length="66" mass="7010">MGWLLFCHQRALIRILSPLFTVGQDTSASLKVKLTAIAAICNFGELVGGASIGKHSMVNILSILPS</sequence>
<dbReference type="Proteomes" id="UP000215086">
    <property type="component" value="Chromosome"/>
</dbReference>
<reference evidence="1 2" key="1">
    <citation type="journal article" name="Front. Microbiol.">
        <title>Sugar Metabolism of the First Thermophilic Planctomycete Thermogutta terrifontis: Comparative Genomic and Transcriptomic Approaches.</title>
        <authorList>
            <person name="Elcheninov A.G."/>
            <person name="Menzel P."/>
            <person name="Gudbergsdottir S.R."/>
            <person name="Slesarev A.I."/>
            <person name="Kadnikov V.V."/>
            <person name="Krogh A."/>
            <person name="Bonch-Osmolovskaya E.A."/>
            <person name="Peng X."/>
            <person name="Kublanov I.V."/>
        </authorList>
    </citation>
    <scope>NUCLEOTIDE SEQUENCE [LARGE SCALE GENOMIC DNA]</scope>
    <source>
        <strain evidence="1 2">R1</strain>
    </source>
</reference>
<gene>
    <name evidence="1" type="ORF">THTE_2221</name>
</gene>
<protein>
    <submittedName>
        <fullName evidence="1">Uncharacterized protein</fullName>
    </submittedName>
</protein>
<name>A0A286RFU1_9BACT</name>
<dbReference type="KEGG" id="ttf:THTE_2221"/>
<organism evidence="1 2">
    <name type="scientific">Thermogutta terrifontis</name>
    <dbReference type="NCBI Taxonomy" id="1331910"/>
    <lineage>
        <taxon>Bacteria</taxon>
        <taxon>Pseudomonadati</taxon>
        <taxon>Planctomycetota</taxon>
        <taxon>Planctomycetia</taxon>
        <taxon>Pirellulales</taxon>
        <taxon>Thermoguttaceae</taxon>
        <taxon>Thermogutta</taxon>
    </lineage>
</organism>